<protein>
    <submittedName>
        <fullName evidence="1">Uncharacterized protein</fullName>
    </submittedName>
</protein>
<reference evidence="1" key="1">
    <citation type="submission" date="2020-04" db="EMBL/GenBank/DDBJ databases">
        <authorList>
            <person name="Chiriac C."/>
            <person name="Salcher M."/>
            <person name="Ghai R."/>
            <person name="Kavagutti S V."/>
        </authorList>
    </citation>
    <scope>NUCLEOTIDE SEQUENCE</scope>
</reference>
<dbReference type="EMBL" id="LR796334">
    <property type="protein sequence ID" value="CAB4137093.1"/>
    <property type="molecule type" value="Genomic_DNA"/>
</dbReference>
<name>A0A6J5LVH8_9CAUD</name>
<accession>A0A6J5LVH8</accession>
<evidence type="ECO:0000313" key="1">
    <source>
        <dbReference type="EMBL" id="CAB4137093.1"/>
    </source>
</evidence>
<sequence length="150" mass="16975">MGYYYIVDKLRTYLKATDFINTVTVGDLSFIDNAKQTIFPLSHIIVNNATPSEQSLSFNISILFMDIVDESKSKTIDVFEGNDNTHDVLNTQLELANKTFMDLVRGELYDDLVQINGTPTCEPFVDRFENSIAGWTLSFDVIIPNDMTIC</sequence>
<gene>
    <name evidence="1" type="ORF">UFOVP324_10</name>
</gene>
<proteinExistence type="predicted"/>
<organism evidence="1">
    <name type="scientific">uncultured Caudovirales phage</name>
    <dbReference type="NCBI Taxonomy" id="2100421"/>
    <lineage>
        <taxon>Viruses</taxon>
        <taxon>Duplodnaviria</taxon>
        <taxon>Heunggongvirae</taxon>
        <taxon>Uroviricota</taxon>
        <taxon>Caudoviricetes</taxon>
        <taxon>Peduoviridae</taxon>
        <taxon>Maltschvirus</taxon>
        <taxon>Maltschvirus maltsch</taxon>
    </lineage>
</organism>